<reference evidence="3" key="1">
    <citation type="submission" date="2023-06" db="EMBL/GenBank/DDBJ databases">
        <title>Sysu t00039.</title>
        <authorList>
            <person name="Gao L."/>
            <person name="Fang B.-Z."/>
            <person name="Li W.-J."/>
        </authorList>
    </citation>
    <scope>NUCLEOTIDE SEQUENCE</scope>
    <source>
        <strain evidence="3">SYSU T00039</strain>
    </source>
</reference>
<evidence type="ECO:0000313" key="4">
    <source>
        <dbReference type="Proteomes" id="UP001172737"/>
    </source>
</evidence>
<keyword evidence="4" id="KW-1185">Reference proteome</keyword>
<evidence type="ECO:0000313" key="2">
    <source>
        <dbReference type="EMBL" id="MDN4482550.1"/>
    </source>
</evidence>
<evidence type="ECO:0000313" key="5">
    <source>
        <dbReference type="Proteomes" id="UP001172756"/>
    </source>
</evidence>
<feature type="region of interest" description="Disordered" evidence="1">
    <location>
        <begin position="1"/>
        <end position="21"/>
    </location>
</feature>
<gene>
    <name evidence="2" type="ORF">QQ002_03235</name>
    <name evidence="3" type="ORF">QQX10_13455</name>
</gene>
<protein>
    <recommendedName>
        <fullName evidence="6">ATP/GTP-binding protein</fullName>
    </recommendedName>
</protein>
<dbReference type="EMBL" id="JAUHQB010000002">
    <property type="protein sequence ID" value="MDN4482550.1"/>
    <property type="molecule type" value="Genomic_DNA"/>
</dbReference>
<evidence type="ECO:0000256" key="1">
    <source>
        <dbReference type="SAM" id="MobiDB-lite"/>
    </source>
</evidence>
<sequence length="102" mass="11318">MPSGRRSNKRPYGQPHQELDVDRVWGNRARIERGPGGEDYYVAVPRPTDRSFVCPGCQGEIDGETPHVVAWAVEGIMGAEAAAEARRHWHTGCWSSFGRARG</sequence>
<evidence type="ECO:0000313" key="3">
    <source>
        <dbReference type="EMBL" id="MDN4489175.1"/>
    </source>
</evidence>
<dbReference type="AlphaFoldDB" id="A0AAW7M5U4"/>
<comment type="caution">
    <text evidence="3">The sequence shown here is derived from an EMBL/GenBank/DDBJ whole genome shotgun (WGS) entry which is preliminary data.</text>
</comment>
<accession>A0AAW7M5U4</accession>
<organism evidence="3 4">
    <name type="scientific">Demequina lignilytica</name>
    <dbReference type="NCBI Taxonomy" id="3051663"/>
    <lineage>
        <taxon>Bacteria</taxon>
        <taxon>Bacillati</taxon>
        <taxon>Actinomycetota</taxon>
        <taxon>Actinomycetes</taxon>
        <taxon>Micrococcales</taxon>
        <taxon>Demequinaceae</taxon>
        <taxon>Demequina</taxon>
    </lineage>
</organism>
<evidence type="ECO:0008006" key="6">
    <source>
        <dbReference type="Google" id="ProtNLM"/>
    </source>
</evidence>
<reference evidence="2 5" key="2">
    <citation type="submission" date="2023-06" db="EMBL/GenBank/DDBJ databases">
        <title>SYSU T0a273.</title>
        <authorList>
            <person name="Gao L."/>
            <person name="Fang B.-Z."/>
            <person name="Li W.-J."/>
        </authorList>
    </citation>
    <scope>NUCLEOTIDE SEQUENCE [LARGE SCALE GENOMIC DNA]</scope>
    <source>
        <strain evidence="2 5">SYSU T0a273</strain>
    </source>
</reference>
<proteinExistence type="predicted"/>
<dbReference type="Proteomes" id="UP001172737">
    <property type="component" value="Unassembled WGS sequence"/>
</dbReference>
<dbReference type="EMBL" id="JAUHPX010000010">
    <property type="protein sequence ID" value="MDN4489175.1"/>
    <property type="molecule type" value="Genomic_DNA"/>
</dbReference>
<dbReference type="RefSeq" id="WP_301121722.1">
    <property type="nucleotide sequence ID" value="NZ_JAUHPX010000010.1"/>
</dbReference>
<dbReference type="Proteomes" id="UP001172756">
    <property type="component" value="Unassembled WGS sequence"/>
</dbReference>
<name>A0AAW7M5U4_9MICO</name>